<feature type="domain" description="DUF7042" evidence="2">
    <location>
        <begin position="804"/>
        <end position="935"/>
    </location>
</feature>
<dbReference type="Pfam" id="PF23070">
    <property type="entry name" value="DUF7043"/>
    <property type="match status" value="1"/>
</dbReference>
<protein>
    <submittedName>
        <fullName evidence="5">Uncharacterized protein</fullName>
    </submittedName>
</protein>
<feature type="domain" description="DUF7042" evidence="2">
    <location>
        <begin position="527"/>
        <end position="659"/>
    </location>
</feature>
<gene>
    <name evidence="5" type="ORF">TMSB3V08_LOCUS5074</name>
</gene>
<dbReference type="AlphaFoldDB" id="A0A7R9E6X0"/>
<dbReference type="Pfam" id="PF23071">
    <property type="entry name" value="DUF7044"/>
    <property type="match status" value="1"/>
</dbReference>
<accession>A0A7R9E6X0</accession>
<evidence type="ECO:0000313" key="5">
    <source>
        <dbReference type="EMBL" id="CAD7428262.1"/>
    </source>
</evidence>
<keyword evidence="1" id="KW-0812">Transmembrane</keyword>
<reference evidence="5" key="1">
    <citation type="submission" date="2020-11" db="EMBL/GenBank/DDBJ databases">
        <authorList>
            <person name="Tran Van P."/>
        </authorList>
    </citation>
    <scope>NUCLEOTIDE SEQUENCE</scope>
</reference>
<feature type="transmembrane region" description="Helical" evidence="1">
    <location>
        <begin position="7"/>
        <end position="26"/>
    </location>
</feature>
<name>A0A7R9E6X0_9NEOP</name>
<feature type="transmembrane region" description="Helical" evidence="1">
    <location>
        <begin position="988"/>
        <end position="1014"/>
    </location>
</feature>
<dbReference type="InterPro" id="IPR055471">
    <property type="entry name" value="DUF7043"/>
</dbReference>
<evidence type="ECO:0000256" key="1">
    <source>
        <dbReference type="SAM" id="Phobius"/>
    </source>
</evidence>
<evidence type="ECO:0000259" key="4">
    <source>
        <dbReference type="Pfam" id="PF23071"/>
    </source>
</evidence>
<dbReference type="Pfam" id="PF23069">
    <property type="entry name" value="DUF7042"/>
    <property type="match status" value="2"/>
</dbReference>
<organism evidence="5">
    <name type="scientific">Timema monikensis</name>
    <dbReference type="NCBI Taxonomy" id="170555"/>
    <lineage>
        <taxon>Eukaryota</taxon>
        <taxon>Metazoa</taxon>
        <taxon>Ecdysozoa</taxon>
        <taxon>Arthropoda</taxon>
        <taxon>Hexapoda</taxon>
        <taxon>Insecta</taxon>
        <taxon>Pterygota</taxon>
        <taxon>Neoptera</taxon>
        <taxon>Polyneoptera</taxon>
        <taxon>Phasmatodea</taxon>
        <taxon>Timematodea</taxon>
        <taxon>Timematoidea</taxon>
        <taxon>Timematidae</taxon>
        <taxon>Timema</taxon>
    </lineage>
</organism>
<keyword evidence="1" id="KW-0472">Membrane</keyword>
<dbReference type="InterPro" id="IPR055472">
    <property type="entry name" value="DUF7044"/>
</dbReference>
<dbReference type="PROSITE" id="PS51257">
    <property type="entry name" value="PROKAR_LIPOPROTEIN"/>
    <property type="match status" value="1"/>
</dbReference>
<dbReference type="PANTHER" id="PTHR22255:SF1">
    <property type="entry name" value="LD32918P"/>
    <property type="match status" value="1"/>
</dbReference>
<keyword evidence="1" id="KW-1133">Transmembrane helix</keyword>
<sequence length="1020" mass="114170">MQPQKQDFFYYVYSTLFVVGNLFLLFGTSTACPIPPIIRGSWFSWENGQNTLTEINAESMSRKGFCVAMMEEYHVNYTFVFKENTCYHCVKLIVRTVNILEKIESRNYGCGAGLRLQGAGLRIHEEGLRVHEAGLRLQGAGLRVQEAGFRVHEAGLRLQGAGLRLQGAGLRLQGAGLRLQGAGLRVQEAGLRVQEAGLRLQGAGLRGAGFMVQEVGLREHGAGLRVHEEGLRVQGARLRVHRAGLRVQEAGLRVHGAGLRVHEAGFRVHGAGLRLQGAGFMVQEVGLREHGAGLRLQGAGLRVHEAGLRLQGAGFMVQEVGLREHGAVLRLQEAGLRLQGAGFMVQEVGLREHGAGLRVHEAGFRVHGAGLRLQGAGFMVQEVGLREHGAGLRVHGAGLRVHEAGFRVHGAGLRLQGAGLRVHEAGLRLQGAGLRLQGAGLRLQGAGLRIQGAGLRVHGAGLRVHEAGLRLQEAGLRLQGAGFRSVVLGGCVNLPQGMEPTLERVCRGLNPDQQLVTLFSENPIPVNCRSSLEGVWQFAYQNRFRFTGECNHPEAQIRSCQTAGTQFLITNQKFNITYKKCSGMTGTFDGVVEYSCLGDWFVDKNHFFAVSNTKESRKDEKYRCFLKNRDDDLFLGVSITAECNTLKTVERSPERLRVTPVKSEVVEPGCHMPQNFSGNWINTANIDADIVINETHIIETWYPDEGRYRKTIYVCREQRDTRYMMARLTVDGCQKDYVCFDFVPQHHNIIRYRRGVAVIIDDFHTVCSWVQFKNEVAWKYSLYLGGLPLCMVVSYFIETKNPIPVRCPIAGKFNFTQKGEVPFETRILGGVTLSPRPNIYCKQNISDFSVCDTDQKEVSIDETYCLSVDYLGRPVDIYSDPDYRMKCIGFWKENLKSYLITYDELDPFSKYRCWVYQRADLNRVLISQAIGPFCDLKQDVTSWNSSEGASVALEMQEYERERDQCPMYFDDGSNPWLQTENYIKVFHFGYYAGATLVFNSTFCLVLALMFYMCAWRRMSV</sequence>
<dbReference type="InterPro" id="IPR055470">
    <property type="entry name" value="DUF7042"/>
</dbReference>
<feature type="domain" description="DUF7043" evidence="3">
    <location>
        <begin position="667"/>
        <end position="778"/>
    </location>
</feature>
<evidence type="ECO:0000259" key="2">
    <source>
        <dbReference type="Pfam" id="PF23069"/>
    </source>
</evidence>
<feature type="domain" description="DUF7044" evidence="4">
    <location>
        <begin position="31"/>
        <end position="109"/>
    </location>
</feature>
<proteinExistence type="predicted"/>
<dbReference type="PANTHER" id="PTHR22255">
    <property type="entry name" value="LP06548P"/>
    <property type="match status" value="1"/>
</dbReference>
<dbReference type="EMBL" id="OB793684">
    <property type="protein sequence ID" value="CAD7428262.1"/>
    <property type="molecule type" value="Genomic_DNA"/>
</dbReference>
<evidence type="ECO:0000259" key="3">
    <source>
        <dbReference type="Pfam" id="PF23070"/>
    </source>
</evidence>
<dbReference type="GO" id="GO:0042060">
    <property type="term" value="P:wound healing"/>
    <property type="evidence" value="ECO:0007669"/>
    <property type="project" value="TreeGrafter"/>
</dbReference>